<dbReference type="Pfam" id="PF20684">
    <property type="entry name" value="Fung_rhodopsin"/>
    <property type="match status" value="1"/>
</dbReference>
<evidence type="ECO:0000313" key="10">
    <source>
        <dbReference type="Proteomes" id="UP000244855"/>
    </source>
</evidence>
<sequence>MNSDTPPASIPPEVVRQLATDDRGPVTIVLSVIFTVLSLISVSLRFYTRAVLMRNFSVEDFFMGIAMVLSIVLGTTQIPPACFGAGKHIAFVDPARFTSFKIHAFIAIISYCASLTFTKLSILSQYRRIFTYKEMRSAIFIVFGIVAVHGIESVLTGVFSCVPVDAFWDAAKKPTARCLDKGGRRLYYANAGIGIATDIMVAILPVKAVWILQIPPRQKIALLFLLTLGFVVCIVSMIRLDALHTMATHPEDPTWHSAPAGWWSCIEANLAIVCGSAPALKPLFTRFIPQFASHLTTARAASKPTGQPPKDRKSFIELVTGNRRGVDTDGSGCSRPFRRR</sequence>
<feature type="transmembrane region" description="Helical" evidence="7">
    <location>
        <begin position="60"/>
        <end position="78"/>
    </location>
</feature>
<keyword evidence="3 7" id="KW-1133">Transmembrane helix</keyword>
<proteinExistence type="inferred from homology"/>
<name>A0A2V1E1R5_9PLEO</name>
<feature type="transmembrane region" description="Helical" evidence="7">
    <location>
        <begin position="260"/>
        <end position="280"/>
    </location>
</feature>
<dbReference type="OrthoDB" id="444631at2759"/>
<evidence type="ECO:0000256" key="1">
    <source>
        <dbReference type="ARBA" id="ARBA00004141"/>
    </source>
</evidence>
<dbReference type="STRING" id="97972.A0A2V1E1R5"/>
<dbReference type="PANTHER" id="PTHR33048">
    <property type="entry name" value="PTH11-LIKE INTEGRAL MEMBRANE PROTEIN (AFU_ORTHOLOGUE AFUA_5G11245)"/>
    <property type="match status" value="1"/>
</dbReference>
<dbReference type="PANTHER" id="PTHR33048:SF47">
    <property type="entry name" value="INTEGRAL MEMBRANE PROTEIN-RELATED"/>
    <property type="match status" value="1"/>
</dbReference>
<comment type="subcellular location">
    <subcellularLocation>
        <location evidence="1">Membrane</location>
        <topology evidence="1">Multi-pass membrane protein</topology>
    </subcellularLocation>
</comment>
<evidence type="ECO:0000256" key="7">
    <source>
        <dbReference type="SAM" id="Phobius"/>
    </source>
</evidence>
<feature type="transmembrane region" description="Helical" evidence="7">
    <location>
        <begin position="138"/>
        <end position="159"/>
    </location>
</feature>
<evidence type="ECO:0000313" key="9">
    <source>
        <dbReference type="EMBL" id="PVI04189.1"/>
    </source>
</evidence>
<dbReference type="GO" id="GO:0016020">
    <property type="term" value="C:membrane"/>
    <property type="evidence" value="ECO:0007669"/>
    <property type="project" value="UniProtKB-SubCell"/>
</dbReference>
<feature type="transmembrane region" description="Helical" evidence="7">
    <location>
        <begin position="187"/>
        <end position="208"/>
    </location>
</feature>
<evidence type="ECO:0000256" key="3">
    <source>
        <dbReference type="ARBA" id="ARBA00022989"/>
    </source>
</evidence>
<evidence type="ECO:0000256" key="2">
    <source>
        <dbReference type="ARBA" id="ARBA00022692"/>
    </source>
</evidence>
<feature type="transmembrane region" description="Helical" evidence="7">
    <location>
        <begin position="220"/>
        <end position="240"/>
    </location>
</feature>
<feature type="transmembrane region" description="Helical" evidence="7">
    <location>
        <begin position="26"/>
        <end position="48"/>
    </location>
</feature>
<feature type="region of interest" description="Disordered" evidence="6">
    <location>
        <begin position="299"/>
        <end position="340"/>
    </location>
</feature>
<keyword evidence="4 7" id="KW-0472">Membrane</keyword>
<keyword evidence="2 7" id="KW-0812">Transmembrane</keyword>
<protein>
    <recommendedName>
        <fullName evidence="8">Rhodopsin domain-containing protein</fullName>
    </recommendedName>
</protein>
<feature type="domain" description="Rhodopsin" evidence="8">
    <location>
        <begin position="44"/>
        <end position="286"/>
    </location>
</feature>
<dbReference type="EMBL" id="KZ805323">
    <property type="protein sequence ID" value="PVI04189.1"/>
    <property type="molecule type" value="Genomic_DNA"/>
</dbReference>
<evidence type="ECO:0000256" key="5">
    <source>
        <dbReference type="ARBA" id="ARBA00038359"/>
    </source>
</evidence>
<organism evidence="9 10">
    <name type="scientific">Periconia macrospinosa</name>
    <dbReference type="NCBI Taxonomy" id="97972"/>
    <lineage>
        <taxon>Eukaryota</taxon>
        <taxon>Fungi</taxon>
        <taxon>Dikarya</taxon>
        <taxon>Ascomycota</taxon>
        <taxon>Pezizomycotina</taxon>
        <taxon>Dothideomycetes</taxon>
        <taxon>Pleosporomycetidae</taxon>
        <taxon>Pleosporales</taxon>
        <taxon>Massarineae</taxon>
        <taxon>Periconiaceae</taxon>
        <taxon>Periconia</taxon>
    </lineage>
</organism>
<comment type="similarity">
    <text evidence="5">Belongs to the SAT4 family.</text>
</comment>
<evidence type="ECO:0000256" key="4">
    <source>
        <dbReference type="ARBA" id="ARBA00023136"/>
    </source>
</evidence>
<dbReference type="InterPro" id="IPR052337">
    <property type="entry name" value="SAT4-like"/>
</dbReference>
<accession>A0A2V1E1R5</accession>
<reference evidence="9 10" key="1">
    <citation type="journal article" date="2018" name="Sci. Rep.">
        <title>Comparative genomics provides insights into the lifestyle and reveals functional heterogeneity of dark septate endophytic fungi.</title>
        <authorList>
            <person name="Knapp D.G."/>
            <person name="Nemeth J.B."/>
            <person name="Barry K."/>
            <person name="Hainaut M."/>
            <person name="Henrissat B."/>
            <person name="Johnson J."/>
            <person name="Kuo A."/>
            <person name="Lim J.H.P."/>
            <person name="Lipzen A."/>
            <person name="Nolan M."/>
            <person name="Ohm R.A."/>
            <person name="Tamas L."/>
            <person name="Grigoriev I.V."/>
            <person name="Spatafora J.W."/>
            <person name="Nagy L.G."/>
            <person name="Kovacs G.M."/>
        </authorList>
    </citation>
    <scope>NUCLEOTIDE SEQUENCE [LARGE SCALE GENOMIC DNA]</scope>
    <source>
        <strain evidence="9 10">DSE2036</strain>
    </source>
</reference>
<evidence type="ECO:0000256" key="6">
    <source>
        <dbReference type="SAM" id="MobiDB-lite"/>
    </source>
</evidence>
<feature type="transmembrane region" description="Helical" evidence="7">
    <location>
        <begin position="98"/>
        <end position="117"/>
    </location>
</feature>
<gene>
    <name evidence="9" type="ORF">DM02DRAFT_716378</name>
</gene>
<dbReference type="AlphaFoldDB" id="A0A2V1E1R5"/>
<keyword evidence="10" id="KW-1185">Reference proteome</keyword>
<dbReference type="InterPro" id="IPR049326">
    <property type="entry name" value="Rhodopsin_dom_fungi"/>
</dbReference>
<dbReference type="Proteomes" id="UP000244855">
    <property type="component" value="Unassembled WGS sequence"/>
</dbReference>
<evidence type="ECO:0000259" key="8">
    <source>
        <dbReference type="Pfam" id="PF20684"/>
    </source>
</evidence>